<dbReference type="InterPro" id="IPR017871">
    <property type="entry name" value="ABC_transporter-like_CS"/>
</dbReference>
<dbReference type="Pfam" id="PF19055">
    <property type="entry name" value="ABC2_membrane_7"/>
    <property type="match status" value="1"/>
</dbReference>
<evidence type="ECO:0000256" key="8">
    <source>
        <dbReference type="ARBA" id="ARBA00023136"/>
    </source>
</evidence>
<dbReference type="Pfam" id="PF00005">
    <property type="entry name" value="ABC_tran"/>
    <property type="match status" value="1"/>
</dbReference>
<dbReference type="InterPro" id="IPR027417">
    <property type="entry name" value="P-loop_NTPase"/>
</dbReference>
<evidence type="ECO:0000313" key="12">
    <source>
        <dbReference type="EMBL" id="PVD26128.1"/>
    </source>
</evidence>
<comment type="caution">
    <text evidence="12">The sequence shown here is derived from an EMBL/GenBank/DDBJ whole genome shotgun (WGS) entry which is preliminary data.</text>
</comment>
<feature type="transmembrane region" description="Helical" evidence="10">
    <location>
        <begin position="483"/>
        <end position="503"/>
    </location>
</feature>
<dbReference type="GO" id="GO:0016324">
    <property type="term" value="C:apical plasma membrane"/>
    <property type="evidence" value="ECO:0007669"/>
    <property type="project" value="TreeGrafter"/>
</dbReference>
<keyword evidence="5" id="KW-0547">Nucleotide-binding</keyword>
<dbReference type="GO" id="GO:0016887">
    <property type="term" value="F:ATP hydrolysis activity"/>
    <property type="evidence" value="ECO:0007669"/>
    <property type="project" value="InterPro"/>
</dbReference>
<dbReference type="PANTHER" id="PTHR48041">
    <property type="entry name" value="ABC TRANSPORTER G FAMILY MEMBER 28"/>
    <property type="match status" value="1"/>
</dbReference>
<dbReference type="SUPFAM" id="SSF52540">
    <property type="entry name" value="P-loop containing nucleoside triphosphate hydrolases"/>
    <property type="match status" value="1"/>
</dbReference>
<dbReference type="InterPro" id="IPR003593">
    <property type="entry name" value="AAA+_ATPase"/>
</dbReference>
<evidence type="ECO:0000256" key="1">
    <source>
        <dbReference type="ARBA" id="ARBA00004141"/>
    </source>
</evidence>
<keyword evidence="4 10" id="KW-0812">Transmembrane</keyword>
<dbReference type="GO" id="GO:0140359">
    <property type="term" value="F:ABC-type transporter activity"/>
    <property type="evidence" value="ECO:0007669"/>
    <property type="project" value="InterPro"/>
</dbReference>
<keyword evidence="8 10" id="KW-0472">Membrane</keyword>
<reference evidence="12 13" key="1">
    <citation type="submission" date="2018-04" db="EMBL/GenBank/DDBJ databases">
        <title>The genome of golden apple snail Pomacea canaliculata provides insight into stress tolerance and invasive adaptation.</title>
        <authorList>
            <person name="Liu C."/>
            <person name="Liu B."/>
            <person name="Ren Y."/>
            <person name="Zhang Y."/>
            <person name="Wang H."/>
            <person name="Li S."/>
            <person name="Jiang F."/>
            <person name="Yin L."/>
            <person name="Zhang G."/>
            <person name="Qian W."/>
            <person name="Fan W."/>
        </authorList>
    </citation>
    <scope>NUCLEOTIDE SEQUENCE [LARGE SCALE GENOMIC DNA]</scope>
    <source>
        <strain evidence="12">SZHN2017</strain>
        <tissue evidence="12">Muscle</tissue>
    </source>
</reference>
<evidence type="ECO:0000256" key="4">
    <source>
        <dbReference type="ARBA" id="ARBA00022692"/>
    </source>
</evidence>
<feature type="transmembrane region" description="Helical" evidence="10">
    <location>
        <begin position="575"/>
        <end position="599"/>
    </location>
</feature>
<evidence type="ECO:0000256" key="2">
    <source>
        <dbReference type="ARBA" id="ARBA00005814"/>
    </source>
</evidence>
<dbReference type="InterPro" id="IPR050352">
    <property type="entry name" value="ABCG_transporters"/>
</dbReference>
<gene>
    <name evidence="12" type="ORF">C0Q70_13796</name>
</gene>
<dbReference type="InterPro" id="IPR043926">
    <property type="entry name" value="ABCG_dom"/>
</dbReference>
<evidence type="ECO:0000256" key="7">
    <source>
        <dbReference type="ARBA" id="ARBA00022989"/>
    </source>
</evidence>
<evidence type="ECO:0000256" key="9">
    <source>
        <dbReference type="SAM" id="MobiDB-lite"/>
    </source>
</evidence>
<keyword evidence="6" id="KW-0067">ATP-binding</keyword>
<accession>A0A2T7NY73</accession>
<dbReference type="GO" id="GO:0042632">
    <property type="term" value="P:cholesterol homeostasis"/>
    <property type="evidence" value="ECO:0007669"/>
    <property type="project" value="TreeGrafter"/>
</dbReference>
<feature type="transmembrane region" description="Helical" evidence="10">
    <location>
        <begin position="418"/>
        <end position="441"/>
    </location>
</feature>
<feature type="transmembrane region" description="Helical" evidence="10">
    <location>
        <begin position="351"/>
        <end position="369"/>
    </location>
</feature>
<evidence type="ECO:0000259" key="11">
    <source>
        <dbReference type="PROSITE" id="PS50893"/>
    </source>
</evidence>
<dbReference type="GO" id="GO:0005524">
    <property type="term" value="F:ATP binding"/>
    <property type="evidence" value="ECO:0007669"/>
    <property type="project" value="UniProtKB-KW"/>
</dbReference>
<sequence>MDTSTLQGVFMTPPSSPLPTEETRKSPALAISDLNYYVQYRSAPWWRGACFRKAHVKHVLNHVNLALPAGSLTALVGSSGSGKTSLLDVIAFRAAGDVTGRIMYNGLRCTSEMMRHQCSYVIQADRLLPNLSVEAVIAQMGLRVVADSRIGGAVVRGISGGEKRRVTIAIQLLQDPDILLLDEPTTGLDSFTARHLVASLQQLARQGKLVVVSIHQPRSDIARLIDHIVLLSQGQVVFNGPSTQLVPYFTELGYPCPRYTNPLDTYMDVMGIDRRDGERMLASSQRVQELIEAYQESELLKSTKKTVAREMSGPVGHVSPRNGATSPGWGRIFSTVLNRLTLNLYRDKMAFINRFILLPAFVPFILIFLGRLQNNQRSIQDRLGLLYQSVQVPPYLPALRNHFYREGLDGLYSSATFLLAYTIHIVPFVAVASVLFSAFLYWVTGMSADADKFAIHIAVVFVLHLVGELLTVAMMGVFRNPQLANTTTALIFTASGLVASGFLRASQNMVSILQLLSWVSVHKYSSEILVVNEFHQLNLTCNDAIQGVPCVPNGDVFLDANYPGAVDQVQRNIEILIAFLGGHILVAIVCFKVVGLRILQ</sequence>
<feature type="region of interest" description="Disordered" evidence="9">
    <location>
        <begin position="1"/>
        <end position="23"/>
    </location>
</feature>
<keyword evidence="7 10" id="KW-1133">Transmembrane helix</keyword>
<dbReference type="Proteomes" id="UP000245119">
    <property type="component" value="Linkage Group LG8"/>
</dbReference>
<dbReference type="PROSITE" id="PS50893">
    <property type="entry name" value="ABC_TRANSPORTER_2"/>
    <property type="match status" value="1"/>
</dbReference>
<dbReference type="InterPro" id="IPR003439">
    <property type="entry name" value="ABC_transporter-like_ATP-bd"/>
</dbReference>
<evidence type="ECO:0000256" key="5">
    <source>
        <dbReference type="ARBA" id="ARBA00022741"/>
    </source>
</evidence>
<evidence type="ECO:0000256" key="6">
    <source>
        <dbReference type="ARBA" id="ARBA00022840"/>
    </source>
</evidence>
<dbReference type="Gene3D" id="3.40.50.300">
    <property type="entry name" value="P-loop containing nucleotide triphosphate hydrolases"/>
    <property type="match status" value="2"/>
</dbReference>
<keyword evidence="3" id="KW-0813">Transport</keyword>
<dbReference type="Pfam" id="PF01061">
    <property type="entry name" value="ABC2_membrane"/>
    <property type="match status" value="1"/>
</dbReference>
<dbReference type="STRING" id="400727.A0A2T7NY73"/>
<comment type="subcellular location">
    <subcellularLocation>
        <location evidence="1">Membrane</location>
        <topology evidence="1">Multi-pass membrane protein</topology>
    </subcellularLocation>
</comment>
<dbReference type="PANTHER" id="PTHR48041:SF113">
    <property type="entry name" value="ATP-BINDING CASSETTE SUB-FAMILY G MEMBER 5"/>
    <property type="match status" value="1"/>
</dbReference>
<dbReference type="GO" id="GO:0043190">
    <property type="term" value="C:ATP-binding cassette (ABC) transporter complex"/>
    <property type="evidence" value="ECO:0007669"/>
    <property type="project" value="TreeGrafter"/>
</dbReference>
<dbReference type="PROSITE" id="PS00211">
    <property type="entry name" value="ABC_TRANSPORTER_1"/>
    <property type="match status" value="1"/>
</dbReference>
<dbReference type="EMBL" id="PZQS01000008">
    <property type="protein sequence ID" value="PVD26128.1"/>
    <property type="molecule type" value="Genomic_DNA"/>
</dbReference>
<proteinExistence type="inferred from homology"/>
<name>A0A2T7NY73_POMCA</name>
<organism evidence="12 13">
    <name type="scientific">Pomacea canaliculata</name>
    <name type="common">Golden apple snail</name>
    <dbReference type="NCBI Taxonomy" id="400727"/>
    <lineage>
        <taxon>Eukaryota</taxon>
        <taxon>Metazoa</taxon>
        <taxon>Spiralia</taxon>
        <taxon>Lophotrochozoa</taxon>
        <taxon>Mollusca</taxon>
        <taxon>Gastropoda</taxon>
        <taxon>Caenogastropoda</taxon>
        <taxon>Architaenioglossa</taxon>
        <taxon>Ampullarioidea</taxon>
        <taxon>Ampullariidae</taxon>
        <taxon>Pomacea</taxon>
    </lineage>
</organism>
<feature type="domain" description="ABC transporter" evidence="11">
    <location>
        <begin position="29"/>
        <end position="258"/>
    </location>
</feature>
<keyword evidence="13" id="KW-1185">Reference proteome</keyword>
<dbReference type="InterPro" id="IPR013525">
    <property type="entry name" value="ABC2_TM"/>
</dbReference>
<dbReference type="GO" id="GO:0033344">
    <property type="term" value="P:cholesterol efflux"/>
    <property type="evidence" value="ECO:0007669"/>
    <property type="project" value="TreeGrafter"/>
</dbReference>
<protein>
    <recommendedName>
        <fullName evidence="11">ABC transporter domain-containing protein</fullName>
    </recommendedName>
</protein>
<dbReference type="AlphaFoldDB" id="A0A2T7NY73"/>
<evidence type="ECO:0000256" key="10">
    <source>
        <dbReference type="SAM" id="Phobius"/>
    </source>
</evidence>
<comment type="similarity">
    <text evidence="2">Belongs to the ABC transporter superfamily. ABCG family. Eye pigment precursor importer (TC 3.A.1.204) subfamily.</text>
</comment>
<evidence type="ECO:0000256" key="3">
    <source>
        <dbReference type="ARBA" id="ARBA00022448"/>
    </source>
</evidence>
<evidence type="ECO:0000313" key="13">
    <source>
        <dbReference type="Proteomes" id="UP000245119"/>
    </source>
</evidence>
<feature type="transmembrane region" description="Helical" evidence="10">
    <location>
        <begin position="453"/>
        <end position="477"/>
    </location>
</feature>
<dbReference type="SMART" id="SM00382">
    <property type="entry name" value="AAA"/>
    <property type="match status" value="1"/>
</dbReference>
<dbReference type="OrthoDB" id="66620at2759"/>